<dbReference type="NCBIfam" id="NF004837">
    <property type="entry name" value="PRK06187.1"/>
    <property type="match status" value="1"/>
</dbReference>
<feature type="domain" description="AMP-dependent synthetase/ligase" evidence="1">
    <location>
        <begin position="57"/>
        <end position="418"/>
    </location>
</feature>
<comment type="caution">
    <text evidence="3">The sequence shown here is derived from an EMBL/GenBank/DDBJ whole genome shotgun (WGS) entry which is preliminary data.</text>
</comment>
<dbReference type="InterPro" id="IPR000873">
    <property type="entry name" value="AMP-dep_synth/lig_dom"/>
</dbReference>
<dbReference type="InterPro" id="IPR042099">
    <property type="entry name" value="ANL_N_sf"/>
</dbReference>
<dbReference type="EMBL" id="BAABGT010000061">
    <property type="protein sequence ID" value="GAA4550751.1"/>
    <property type="molecule type" value="Genomic_DNA"/>
</dbReference>
<sequence>MTAETYEPGRARPVPQPGLMMDFPLTVHHIFRRMQGIHGARKVVTLVDPETGAVTERDFRDVAARAGRLAHALERLGVRPGDRVASLAWNNAQHLEMYLAVMCMGAVLHTMNLRLHGDQLAYTVEHAGDSVVVVESSLAGQFAEVLPQLPGVRHVVVIAEPGEECPDLPGALDFEALLAQERPDFAWPEIDERSAAALCYTSGTTGDPKGVMYSHRSIVLHALAMSGADVYGITSRDRVLALVPLFHAMGWGLPFVCGLVGSDIVMPGRHLKPAPLARLIEEQRATWSAGVPTLWLDLLHHLDSIPPADRTPDLSCLQTILCGGTAVPESLVREYDERFGAEMIEGWGMTEIFPGATVERVDPGDFAVGVGARRKSAGRISPLYELRLVDGDGVVLPHDGVAVGDVEVRGPSVASGYFDAPAATAAAIHDGWLRTGDVGTIDGSGHLRITDRAKDVIKSGGEWISSQDLEVELVAHPAVREAAVIGVADPRWGERPLAFVVLGAPVTETELREYLSARVARWWVPEHFRIVEEIARTTTGKYDKKVLRSWAGANRV</sequence>
<organism evidence="3 4">
    <name type="scientific">Pseudonocardia xishanensis</name>
    <dbReference type="NCBI Taxonomy" id="630995"/>
    <lineage>
        <taxon>Bacteria</taxon>
        <taxon>Bacillati</taxon>
        <taxon>Actinomycetota</taxon>
        <taxon>Actinomycetes</taxon>
        <taxon>Pseudonocardiales</taxon>
        <taxon>Pseudonocardiaceae</taxon>
        <taxon>Pseudonocardia</taxon>
    </lineage>
</organism>
<dbReference type="Proteomes" id="UP001501598">
    <property type="component" value="Unassembled WGS sequence"/>
</dbReference>
<dbReference type="PANTHER" id="PTHR43767:SF11">
    <property type="entry name" value="MEDIUM-CHAIN-FATTY-ACID--COA LIGASE"/>
    <property type="match status" value="1"/>
</dbReference>
<accession>A0ABP8RWW0</accession>
<feature type="domain" description="AMP-binding enzyme C-terminal" evidence="2">
    <location>
        <begin position="469"/>
        <end position="541"/>
    </location>
</feature>
<dbReference type="Gene3D" id="3.30.300.30">
    <property type="match status" value="1"/>
</dbReference>
<dbReference type="InterPro" id="IPR020845">
    <property type="entry name" value="AMP-binding_CS"/>
</dbReference>
<dbReference type="InterPro" id="IPR045851">
    <property type="entry name" value="AMP-bd_C_sf"/>
</dbReference>
<keyword evidence="3" id="KW-0436">Ligase</keyword>
<name>A0ABP8RWW0_9PSEU</name>
<dbReference type="Pfam" id="PF13193">
    <property type="entry name" value="AMP-binding_C"/>
    <property type="match status" value="1"/>
</dbReference>
<dbReference type="GO" id="GO:0016874">
    <property type="term" value="F:ligase activity"/>
    <property type="evidence" value="ECO:0007669"/>
    <property type="project" value="UniProtKB-KW"/>
</dbReference>
<dbReference type="SUPFAM" id="SSF56801">
    <property type="entry name" value="Acetyl-CoA synthetase-like"/>
    <property type="match status" value="1"/>
</dbReference>
<gene>
    <name evidence="3" type="ORF">GCM10023175_41380</name>
</gene>
<dbReference type="PANTHER" id="PTHR43767">
    <property type="entry name" value="LONG-CHAIN-FATTY-ACID--COA LIGASE"/>
    <property type="match status" value="1"/>
</dbReference>
<dbReference type="InterPro" id="IPR025110">
    <property type="entry name" value="AMP-bd_C"/>
</dbReference>
<evidence type="ECO:0000313" key="4">
    <source>
        <dbReference type="Proteomes" id="UP001501598"/>
    </source>
</evidence>
<evidence type="ECO:0000259" key="2">
    <source>
        <dbReference type="Pfam" id="PF13193"/>
    </source>
</evidence>
<evidence type="ECO:0000259" key="1">
    <source>
        <dbReference type="Pfam" id="PF00501"/>
    </source>
</evidence>
<proteinExistence type="predicted"/>
<keyword evidence="4" id="KW-1185">Reference proteome</keyword>
<protein>
    <submittedName>
        <fullName evidence="3">Long-chain fatty acid--CoA ligase</fullName>
    </submittedName>
</protein>
<dbReference type="PROSITE" id="PS00455">
    <property type="entry name" value="AMP_BINDING"/>
    <property type="match status" value="1"/>
</dbReference>
<dbReference type="RefSeq" id="WP_345420965.1">
    <property type="nucleotide sequence ID" value="NZ_BAABGT010000061.1"/>
</dbReference>
<dbReference type="Gene3D" id="3.40.50.12780">
    <property type="entry name" value="N-terminal domain of ligase-like"/>
    <property type="match status" value="1"/>
</dbReference>
<dbReference type="Pfam" id="PF00501">
    <property type="entry name" value="AMP-binding"/>
    <property type="match status" value="1"/>
</dbReference>
<evidence type="ECO:0000313" key="3">
    <source>
        <dbReference type="EMBL" id="GAA4550751.1"/>
    </source>
</evidence>
<dbReference type="InterPro" id="IPR050237">
    <property type="entry name" value="ATP-dep_AMP-bd_enzyme"/>
</dbReference>
<reference evidence="4" key="1">
    <citation type="journal article" date="2019" name="Int. J. Syst. Evol. Microbiol.">
        <title>The Global Catalogue of Microorganisms (GCM) 10K type strain sequencing project: providing services to taxonomists for standard genome sequencing and annotation.</title>
        <authorList>
            <consortium name="The Broad Institute Genomics Platform"/>
            <consortium name="The Broad Institute Genome Sequencing Center for Infectious Disease"/>
            <person name="Wu L."/>
            <person name="Ma J."/>
        </authorList>
    </citation>
    <scope>NUCLEOTIDE SEQUENCE [LARGE SCALE GENOMIC DNA]</scope>
    <source>
        <strain evidence="4">JCM 17906</strain>
    </source>
</reference>